<accession>A0A7Y4GX95</accession>
<feature type="domain" description="PilZ" evidence="1">
    <location>
        <begin position="3"/>
        <end position="86"/>
    </location>
</feature>
<dbReference type="GO" id="GO:0035438">
    <property type="term" value="F:cyclic-di-GMP binding"/>
    <property type="evidence" value="ECO:0007669"/>
    <property type="project" value="InterPro"/>
</dbReference>
<dbReference type="EMBL" id="JAAVLX010000009">
    <property type="protein sequence ID" value="NOJ43062.1"/>
    <property type="molecule type" value="Genomic_DNA"/>
</dbReference>
<comment type="caution">
    <text evidence="2">The sequence shown here is derived from an EMBL/GenBank/DDBJ whole genome shotgun (WGS) entry which is preliminary data.</text>
</comment>
<organism evidence="2 3">
    <name type="scientific">Bradyrhizobium australiense</name>
    <dbReference type="NCBI Taxonomy" id="2721161"/>
    <lineage>
        <taxon>Bacteria</taxon>
        <taxon>Pseudomonadati</taxon>
        <taxon>Pseudomonadota</taxon>
        <taxon>Alphaproteobacteria</taxon>
        <taxon>Hyphomicrobiales</taxon>
        <taxon>Nitrobacteraceae</taxon>
        <taxon>Bradyrhizobium</taxon>
    </lineage>
</organism>
<dbReference type="Pfam" id="PF07238">
    <property type="entry name" value="PilZ"/>
    <property type="match status" value="1"/>
</dbReference>
<dbReference type="InterPro" id="IPR009875">
    <property type="entry name" value="PilZ_domain"/>
</dbReference>
<dbReference type="Proteomes" id="UP000544122">
    <property type="component" value="Unassembled WGS sequence"/>
</dbReference>
<sequence length="97" mass="10965">MEERRKFPRTEMEEPAYVSSGGSVMRCVVRNISREGAAIDVDNQAFVPRHFRLVMAKDPSIVHECRVAWIQKNRVGLTFIKIANADVAEESQCGDGR</sequence>
<proteinExistence type="predicted"/>
<evidence type="ECO:0000313" key="2">
    <source>
        <dbReference type="EMBL" id="NOJ43062.1"/>
    </source>
</evidence>
<evidence type="ECO:0000313" key="3">
    <source>
        <dbReference type="Proteomes" id="UP000544122"/>
    </source>
</evidence>
<keyword evidence="3" id="KW-1185">Reference proteome</keyword>
<dbReference type="Gene3D" id="2.40.10.220">
    <property type="entry name" value="predicted glycosyltransferase like domains"/>
    <property type="match status" value="1"/>
</dbReference>
<dbReference type="RefSeq" id="WP_171582278.1">
    <property type="nucleotide sequence ID" value="NZ_JAAVLX010000009.1"/>
</dbReference>
<dbReference type="SUPFAM" id="SSF141371">
    <property type="entry name" value="PilZ domain-like"/>
    <property type="match status" value="1"/>
</dbReference>
<name>A0A7Y4GX95_9BRAD</name>
<protein>
    <submittedName>
        <fullName evidence="2">PilZ domain-containing protein</fullName>
    </submittedName>
</protein>
<evidence type="ECO:0000259" key="1">
    <source>
        <dbReference type="Pfam" id="PF07238"/>
    </source>
</evidence>
<reference evidence="2 3" key="1">
    <citation type="submission" date="2020-03" db="EMBL/GenBank/DDBJ databases">
        <title>Bradyrhizobium diversity isolated from nodules of Indigofera sp.</title>
        <authorList>
            <person name="Klepa M."/>
            <person name="Helene L."/>
            <person name="Hungria M."/>
        </authorList>
    </citation>
    <scope>NUCLEOTIDE SEQUENCE [LARGE SCALE GENOMIC DNA]</scope>
    <source>
        <strain evidence="2 3">WSM 1791</strain>
    </source>
</reference>
<dbReference type="AlphaFoldDB" id="A0A7Y4GX95"/>
<gene>
    <name evidence="2" type="ORF">HCN58_26400</name>
</gene>